<evidence type="ECO:0000313" key="2">
    <source>
        <dbReference type="EMBL" id="MCW4453028.1"/>
    </source>
</evidence>
<dbReference type="Gene3D" id="3.40.50.2000">
    <property type="entry name" value="Glycogen Phosphorylase B"/>
    <property type="match status" value="1"/>
</dbReference>
<keyword evidence="3" id="KW-1185">Reference proteome</keyword>
<gene>
    <name evidence="2" type="ORF">OK344_12525</name>
</gene>
<evidence type="ECO:0000259" key="1">
    <source>
        <dbReference type="Pfam" id="PF00534"/>
    </source>
</evidence>
<comment type="caution">
    <text evidence="2">The sequence shown here is derived from an EMBL/GenBank/DDBJ whole genome shotgun (WGS) entry which is preliminary data.</text>
</comment>
<dbReference type="CDD" id="cd01635">
    <property type="entry name" value="Glycosyltransferase_GTB-type"/>
    <property type="match status" value="1"/>
</dbReference>
<proteinExistence type="predicted"/>
<dbReference type="PANTHER" id="PTHR46656:SF3">
    <property type="entry name" value="PUTATIVE-RELATED"/>
    <property type="match status" value="1"/>
</dbReference>
<dbReference type="EMBL" id="JAPCHZ010000006">
    <property type="protein sequence ID" value="MCW4453028.1"/>
    <property type="molecule type" value="Genomic_DNA"/>
</dbReference>
<name>A0ABT3JQF0_9FLAO</name>
<dbReference type="Proteomes" id="UP001209107">
    <property type="component" value="Unassembled WGS sequence"/>
</dbReference>
<dbReference type="SUPFAM" id="SSF53756">
    <property type="entry name" value="UDP-Glycosyltransferase/glycogen phosphorylase"/>
    <property type="match status" value="1"/>
</dbReference>
<dbReference type="PANTHER" id="PTHR46656">
    <property type="entry name" value="PUTATIVE-RELATED"/>
    <property type="match status" value="1"/>
</dbReference>
<dbReference type="RefSeq" id="WP_265145098.1">
    <property type="nucleotide sequence ID" value="NZ_JAPCHZ010000006.1"/>
</dbReference>
<dbReference type="InterPro" id="IPR001296">
    <property type="entry name" value="Glyco_trans_1"/>
</dbReference>
<sequence length="429" mass="49919">MQENHFGVNISGYINKQFGLGEGVRSNIRSIKTTDVPFVLNDFNTKISKYIRDEQIEVVSEDNPYDINLIQINIDKLMDVIDQTDNRYFQGKYNIGFWAWELENFPEESKVFFDLFNEIWVPSNFCTEAISKLSPVPVLKFMHSIEIETPAFTRAEFNLPEDKFIFFTMFDYYSSINRKNSIGAIDAYEKAFGKNNEQVVLVIKSSLSNEFPREKKMLVDRIGNNSSIILIEEILERDRLFGLMNCCNSFVSLHRSEGFGLTMAEAMYLGKPVIATGYSANTEFMNLNNSFLIKYDLIKTGKLYYFSTDKDFWADPDLSHAAEMMKYVYENPKTAQDVAQRGQSDVKKNLSPQLIGSKIKNRLEIIQTELIPKMNVKTTSSEALLLLETKIQQQKINKLRQLWYVKFKEKFVKLQNKFTGKERKYIWED</sequence>
<accession>A0ABT3JQF0</accession>
<feature type="domain" description="Glycosyl transferase family 1" evidence="1">
    <location>
        <begin position="177"/>
        <end position="288"/>
    </location>
</feature>
<dbReference type="Pfam" id="PF00534">
    <property type="entry name" value="Glycos_transf_1"/>
    <property type="match status" value="1"/>
</dbReference>
<reference evidence="2 3" key="1">
    <citation type="submission" date="2022-10" db="EMBL/GenBank/DDBJ databases">
        <title>Kaistella sp. BT-6-1-3.</title>
        <authorList>
            <person name="Ai J."/>
            <person name="Deng Z."/>
        </authorList>
    </citation>
    <scope>NUCLEOTIDE SEQUENCE [LARGE SCALE GENOMIC DNA]</scope>
    <source>
        <strain evidence="2 3">BT6-1-3</strain>
    </source>
</reference>
<organism evidence="2 3">
    <name type="scientific">Kaistella yananensis</name>
    <dbReference type="NCBI Taxonomy" id="2989820"/>
    <lineage>
        <taxon>Bacteria</taxon>
        <taxon>Pseudomonadati</taxon>
        <taxon>Bacteroidota</taxon>
        <taxon>Flavobacteriia</taxon>
        <taxon>Flavobacteriales</taxon>
        <taxon>Weeksellaceae</taxon>
        <taxon>Chryseobacterium group</taxon>
        <taxon>Kaistella</taxon>
    </lineage>
</organism>
<evidence type="ECO:0000313" key="3">
    <source>
        <dbReference type="Proteomes" id="UP001209107"/>
    </source>
</evidence>
<protein>
    <submittedName>
        <fullName evidence="2">Glycosyltransferase</fullName>
    </submittedName>
</protein>